<evidence type="ECO:0000259" key="11">
    <source>
        <dbReference type="Pfam" id="PF07819"/>
    </source>
</evidence>
<comment type="similarity">
    <text evidence="2 10">Belongs to the GPI inositol-deacylase family.</text>
</comment>
<dbReference type="InterPro" id="IPR029058">
    <property type="entry name" value="AB_hydrolase_fold"/>
</dbReference>
<keyword evidence="9 10" id="KW-0472">Membrane</keyword>
<dbReference type="OrthoDB" id="348976at2759"/>
<feature type="domain" description="GPI inositol-deacylase PGAP1-like alpha/beta" evidence="11">
    <location>
        <begin position="74"/>
        <end position="164"/>
    </location>
</feature>
<evidence type="ECO:0000313" key="13">
    <source>
        <dbReference type="Proteomes" id="UP000267027"/>
    </source>
</evidence>
<dbReference type="GO" id="GO:0006505">
    <property type="term" value="P:GPI anchor metabolic process"/>
    <property type="evidence" value="ECO:0007669"/>
    <property type="project" value="TreeGrafter"/>
</dbReference>
<dbReference type="GO" id="GO:0005789">
    <property type="term" value="C:endoplasmic reticulum membrane"/>
    <property type="evidence" value="ECO:0007669"/>
    <property type="project" value="UniProtKB-SubCell"/>
</dbReference>
<name>A0A0R3PU13_ANGCS</name>
<feature type="domain" description="GPI inositol-deacylase PGAP1-like alpha/beta" evidence="11">
    <location>
        <begin position="172"/>
        <end position="259"/>
    </location>
</feature>
<keyword evidence="5 10" id="KW-0378">Hydrolase</keyword>
<dbReference type="PANTHER" id="PTHR15495">
    <property type="entry name" value="NEGATIVE REGULATOR OF VESICLE FORMATION-RELATED"/>
    <property type="match status" value="1"/>
</dbReference>
<dbReference type="InterPro" id="IPR039529">
    <property type="entry name" value="PGAP1/BST1"/>
</dbReference>
<keyword evidence="8 10" id="KW-1133">Transmembrane helix</keyword>
<comment type="function">
    <text evidence="10">Involved in inositol deacylation of GPI-anchored proteins which plays important roles in the quality control and ER-associated degradation of GPI-anchored proteins.</text>
</comment>
<keyword evidence="3 10" id="KW-0813">Transport</keyword>
<dbReference type="WBParaSite" id="ACOC_0000933601-mRNA-1">
    <property type="protein sequence ID" value="ACOC_0000933601-mRNA-1"/>
    <property type="gene ID" value="ACOC_0000933601"/>
</dbReference>
<evidence type="ECO:0000256" key="3">
    <source>
        <dbReference type="ARBA" id="ARBA00022448"/>
    </source>
</evidence>
<keyword evidence="4 10" id="KW-0812">Transmembrane</keyword>
<evidence type="ECO:0000256" key="1">
    <source>
        <dbReference type="ARBA" id="ARBA00004477"/>
    </source>
</evidence>
<proteinExistence type="inferred from homology"/>
<evidence type="ECO:0000256" key="5">
    <source>
        <dbReference type="ARBA" id="ARBA00022801"/>
    </source>
</evidence>
<dbReference type="STRING" id="334426.A0A0R3PU13"/>
<dbReference type="EC" id="3.1.-.-" evidence="10"/>
<keyword evidence="7 10" id="KW-0653">Protein transport</keyword>
<dbReference type="Proteomes" id="UP000267027">
    <property type="component" value="Unassembled WGS sequence"/>
</dbReference>
<reference evidence="12 13" key="2">
    <citation type="submission" date="2018-11" db="EMBL/GenBank/DDBJ databases">
        <authorList>
            <consortium name="Pathogen Informatics"/>
        </authorList>
    </citation>
    <scope>NUCLEOTIDE SEQUENCE [LARGE SCALE GENOMIC DNA]</scope>
    <source>
        <strain evidence="12 13">Costa Rica</strain>
    </source>
</reference>
<evidence type="ECO:0000256" key="9">
    <source>
        <dbReference type="ARBA" id="ARBA00023136"/>
    </source>
</evidence>
<dbReference type="SUPFAM" id="SSF53474">
    <property type="entry name" value="alpha/beta-Hydrolases"/>
    <property type="match status" value="1"/>
</dbReference>
<accession>A0A0R3PU13</accession>
<dbReference type="OMA" id="HRKNICH"/>
<protein>
    <recommendedName>
        <fullName evidence="10">GPI inositol-deacylase</fullName>
        <ecNumber evidence="10">3.1.-.-</ecNumber>
    </recommendedName>
</protein>
<evidence type="ECO:0000256" key="7">
    <source>
        <dbReference type="ARBA" id="ARBA00022927"/>
    </source>
</evidence>
<gene>
    <name evidence="12" type="ORF">ACOC_LOCUS9337</name>
</gene>
<sequence>MNFFSVVVAIALFGTLFMVHVGLHRKNICHMTYMWRFINLVVSALCAALEKVKKCKFICHSQLNQLGFRSISPNDIPVLFVPGSGGSAKQVRSVASILMNKTEMTSAPFRMHFYAADFDEELSFLSGAVLYRQRDFVMKAMSVLHKMYSRKIVLIGHSFGGTVLYALPAHVDFDLMVTFYESMKEAWQSRRGALRHVVVVSYSGGSKDFQVPDLCDWWFTVYAYEILRNHVVHIPSWSIPGVDTSVDHLCILWCNQLIRYGMFILCKTFFFT</sequence>
<dbReference type="GO" id="GO:0015031">
    <property type="term" value="P:protein transport"/>
    <property type="evidence" value="ECO:0007669"/>
    <property type="project" value="UniProtKB-KW"/>
</dbReference>
<dbReference type="EMBL" id="UYYA01004281">
    <property type="protein sequence ID" value="VDM60922.1"/>
    <property type="molecule type" value="Genomic_DNA"/>
</dbReference>
<evidence type="ECO:0000256" key="2">
    <source>
        <dbReference type="ARBA" id="ARBA00006931"/>
    </source>
</evidence>
<evidence type="ECO:0000313" key="14">
    <source>
        <dbReference type="WBParaSite" id="ACOC_0000933601-mRNA-1"/>
    </source>
</evidence>
<keyword evidence="6 10" id="KW-0256">Endoplasmic reticulum</keyword>
<dbReference type="InterPro" id="IPR012908">
    <property type="entry name" value="PGAP1-ab_dom-like"/>
</dbReference>
<evidence type="ECO:0000256" key="10">
    <source>
        <dbReference type="RuleBase" id="RU365011"/>
    </source>
</evidence>
<evidence type="ECO:0000256" key="6">
    <source>
        <dbReference type="ARBA" id="ARBA00022824"/>
    </source>
</evidence>
<comment type="subcellular location">
    <subcellularLocation>
        <location evidence="1">Endoplasmic reticulum membrane</location>
        <topology evidence="1">Multi-pass membrane protein</topology>
    </subcellularLocation>
</comment>
<dbReference type="PANTHER" id="PTHR15495:SF7">
    <property type="entry name" value="GPI INOSITOL-DEACYLASE"/>
    <property type="match status" value="1"/>
</dbReference>
<dbReference type="Pfam" id="PF07819">
    <property type="entry name" value="PGAP1"/>
    <property type="match status" value="2"/>
</dbReference>
<evidence type="ECO:0000313" key="12">
    <source>
        <dbReference type="EMBL" id="VDM60922.1"/>
    </source>
</evidence>
<dbReference type="AlphaFoldDB" id="A0A0R3PU13"/>
<dbReference type="Gene3D" id="3.40.50.1820">
    <property type="entry name" value="alpha/beta hydrolase"/>
    <property type="match status" value="1"/>
</dbReference>
<reference evidence="14" key="1">
    <citation type="submission" date="2017-02" db="UniProtKB">
        <authorList>
            <consortium name="WormBaseParasite"/>
        </authorList>
    </citation>
    <scope>IDENTIFICATION</scope>
</reference>
<dbReference type="GO" id="GO:0006888">
    <property type="term" value="P:endoplasmic reticulum to Golgi vesicle-mediated transport"/>
    <property type="evidence" value="ECO:0007669"/>
    <property type="project" value="TreeGrafter"/>
</dbReference>
<evidence type="ECO:0000256" key="4">
    <source>
        <dbReference type="ARBA" id="ARBA00022692"/>
    </source>
</evidence>
<feature type="transmembrane region" description="Helical" evidence="10">
    <location>
        <begin position="6"/>
        <end position="23"/>
    </location>
</feature>
<comment type="caution">
    <text evidence="10">Lacks conserved residue(s) required for the propagation of feature annotation.</text>
</comment>
<evidence type="ECO:0000256" key="8">
    <source>
        <dbReference type="ARBA" id="ARBA00022989"/>
    </source>
</evidence>
<organism evidence="14">
    <name type="scientific">Angiostrongylus costaricensis</name>
    <name type="common">Nematode worm</name>
    <dbReference type="NCBI Taxonomy" id="334426"/>
    <lineage>
        <taxon>Eukaryota</taxon>
        <taxon>Metazoa</taxon>
        <taxon>Ecdysozoa</taxon>
        <taxon>Nematoda</taxon>
        <taxon>Chromadorea</taxon>
        <taxon>Rhabditida</taxon>
        <taxon>Rhabditina</taxon>
        <taxon>Rhabditomorpha</taxon>
        <taxon>Strongyloidea</taxon>
        <taxon>Metastrongylidae</taxon>
        <taxon>Angiostrongylus</taxon>
    </lineage>
</organism>
<dbReference type="GO" id="GO:0050185">
    <property type="term" value="F:phosphatidylinositol deacylase activity"/>
    <property type="evidence" value="ECO:0007669"/>
    <property type="project" value="TreeGrafter"/>
</dbReference>
<keyword evidence="13" id="KW-1185">Reference proteome</keyword>